<reference evidence="1" key="1">
    <citation type="submission" date="2020-05" db="EMBL/GenBank/DDBJ databases">
        <title>Large-scale comparative analyses of tick genomes elucidate their genetic diversity and vector capacities.</title>
        <authorList>
            <person name="Jia N."/>
            <person name="Wang J."/>
            <person name="Shi W."/>
            <person name="Du L."/>
            <person name="Sun Y."/>
            <person name="Zhan W."/>
            <person name="Jiang J."/>
            <person name="Wang Q."/>
            <person name="Zhang B."/>
            <person name="Ji P."/>
            <person name="Sakyi L.B."/>
            <person name="Cui X."/>
            <person name="Yuan T."/>
            <person name="Jiang B."/>
            <person name="Yang W."/>
            <person name="Lam T.T.-Y."/>
            <person name="Chang Q."/>
            <person name="Ding S."/>
            <person name="Wang X."/>
            <person name="Zhu J."/>
            <person name="Ruan X."/>
            <person name="Zhao L."/>
            <person name="Wei J."/>
            <person name="Que T."/>
            <person name="Du C."/>
            <person name="Cheng J."/>
            <person name="Dai P."/>
            <person name="Han X."/>
            <person name="Huang E."/>
            <person name="Gao Y."/>
            <person name="Liu J."/>
            <person name="Shao H."/>
            <person name="Ye R."/>
            <person name="Li L."/>
            <person name="Wei W."/>
            <person name="Wang X."/>
            <person name="Wang C."/>
            <person name="Yang T."/>
            <person name="Huo Q."/>
            <person name="Li W."/>
            <person name="Guo W."/>
            <person name="Chen H."/>
            <person name="Zhou L."/>
            <person name="Ni X."/>
            <person name="Tian J."/>
            <person name="Zhou Y."/>
            <person name="Sheng Y."/>
            <person name="Liu T."/>
            <person name="Pan Y."/>
            <person name="Xia L."/>
            <person name="Li J."/>
            <person name="Zhao F."/>
            <person name="Cao W."/>
        </authorList>
    </citation>
    <scope>NUCLEOTIDE SEQUENCE</scope>
    <source>
        <strain evidence="1">Hyas-2018</strain>
    </source>
</reference>
<accession>A0ACB7SJB0</accession>
<name>A0ACB7SJB0_HYAAI</name>
<keyword evidence="2" id="KW-1185">Reference proteome</keyword>
<sequence>MGMDFTVQKALRVAREEERVDRALQQLSGAHVNSVSSRRVQNGVSARRPLNANGQHGGLPPPPVLPPLLLVGLLPPRLRHHRLVWVRASAAARRSTGLTPAPALLGAALVRGAGSADTSAKSAGRPAISQLQVLDRRR</sequence>
<gene>
    <name evidence="1" type="ORF">HPB50_019397</name>
</gene>
<evidence type="ECO:0000313" key="1">
    <source>
        <dbReference type="EMBL" id="KAH6934004.1"/>
    </source>
</evidence>
<comment type="caution">
    <text evidence="1">The sequence shown here is derived from an EMBL/GenBank/DDBJ whole genome shotgun (WGS) entry which is preliminary data.</text>
</comment>
<proteinExistence type="predicted"/>
<evidence type="ECO:0000313" key="2">
    <source>
        <dbReference type="Proteomes" id="UP000821845"/>
    </source>
</evidence>
<organism evidence="1 2">
    <name type="scientific">Hyalomma asiaticum</name>
    <name type="common">Tick</name>
    <dbReference type="NCBI Taxonomy" id="266040"/>
    <lineage>
        <taxon>Eukaryota</taxon>
        <taxon>Metazoa</taxon>
        <taxon>Ecdysozoa</taxon>
        <taxon>Arthropoda</taxon>
        <taxon>Chelicerata</taxon>
        <taxon>Arachnida</taxon>
        <taxon>Acari</taxon>
        <taxon>Parasitiformes</taxon>
        <taxon>Ixodida</taxon>
        <taxon>Ixodoidea</taxon>
        <taxon>Ixodidae</taxon>
        <taxon>Hyalomminae</taxon>
        <taxon>Hyalomma</taxon>
    </lineage>
</organism>
<dbReference type="EMBL" id="CM023484">
    <property type="protein sequence ID" value="KAH6934004.1"/>
    <property type="molecule type" value="Genomic_DNA"/>
</dbReference>
<dbReference type="Proteomes" id="UP000821845">
    <property type="component" value="Chromosome 4"/>
</dbReference>
<protein>
    <submittedName>
        <fullName evidence="1">Uncharacterized protein</fullName>
    </submittedName>
</protein>